<dbReference type="Gene3D" id="1.10.287.130">
    <property type="match status" value="1"/>
</dbReference>
<dbReference type="EMBL" id="JPLA01000027">
    <property type="protein sequence ID" value="KLD63541.1"/>
    <property type="molecule type" value="Genomic_DNA"/>
</dbReference>
<dbReference type="SUPFAM" id="SSF55785">
    <property type="entry name" value="PYP-like sensor domain (PAS domain)"/>
    <property type="match status" value="1"/>
</dbReference>
<keyword evidence="8" id="KW-0902">Two-component regulatory system</keyword>
<dbReference type="Pfam" id="PF00512">
    <property type="entry name" value="HisKA"/>
    <property type="match status" value="1"/>
</dbReference>
<dbReference type="CDD" id="cd00082">
    <property type="entry name" value="HisKA"/>
    <property type="match status" value="1"/>
</dbReference>
<evidence type="ECO:0000256" key="10">
    <source>
        <dbReference type="ARBA" id="ARBA00037696"/>
    </source>
</evidence>
<evidence type="ECO:0000256" key="11">
    <source>
        <dbReference type="ARBA" id="ARBA00039567"/>
    </source>
</evidence>
<dbReference type="PROSITE" id="PS50109">
    <property type="entry name" value="HIS_KIN"/>
    <property type="match status" value="1"/>
</dbReference>
<comment type="caution">
    <text evidence="15">The sequence shown here is derived from an EMBL/GenBank/DDBJ whole genome shotgun (WGS) entry which is preliminary data.</text>
</comment>
<dbReference type="RefSeq" id="WP_046971963.1">
    <property type="nucleotide sequence ID" value="NZ_JPLA01000027.1"/>
</dbReference>
<dbReference type="OrthoDB" id="9789238at2"/>
<dbReference type="SMART" id="SM00387">
    <property type="entry name" value="HATPase_c"/>
    <property type="match status" value="1"/>
</dbReference>
<keyword evidence="6 15" id="KW-0418">Kinase</keyword>
<dbReference type="GO" id="GO:0005524">
    <property type="term" value="F:ATP binding"/>
    <property type="evidence" value="ECO:0007669"/>
    <property type="project" value="UniProtKB-KW"/>
</dbReference>
<feature type="domain" description="Histidine kinase" evidence="14">
    <location>
        <begin position="124"/>
        <end position="334"/>
    </location>
</feature>
<dbReference type="InterPro" id="IPR004358">
    <property type="entry name" value="Sig_transdc_His_kin-like_C"/>
</dbReference>
<dbReference type="CDD" id="cd00130">
    <property type="entry name" value="PAS"/>
    <property type="match status" value="1"/>
</dbReference>
<dbReference type="PANTHER" id="PTHR43065:SF16">
    <property type="entry name" value="SENSORY HISTIDINE KINASE_PHOSPHATASE NTRB"/>
    <property type="match status" value="1"/>
</dbReference>
<dbReference type="InterPro" id="IPR003661">
    <property type="entry name" value="HisK_dim/P_dom"/>
</dbReference>
<dbReference type="SUPFAM" id="SSF47384">
    <property type="entry name" value="Homodimeric domain of signal transducing histidine kinase"/>
    <property type="match status" value="1"/>
</dbReference>
<dbReference type="InterPro" id="IPR035965">
    <property type="entry name" value="PAS-like_dom_sf"/>
</dbReference>
<dbReference type="InterPro" id="IPR036890">
    <property type="entry name" value="HATPase_C_sf"/>
</dbReference>
<dbReference type="PANTHER" id="PTHR43065">
    <property type="entry name" value="SENSOR HISTIDINE KINASE"/>
    <property type="match status" value="1"/>
</dbReference>
<dbReference type="STRING" id="1440762.Y882_11265"/>
<comment type="catalytic activity">
    <reaction evidence="1">
        <text>ATP + protein L-histidine = ADP + protein N-phospho-L-histidine.</text>
        <dbReference type="EC" id="2.7.13.3"/>
    </reaction>
</comment>
<organism evidence="15 16">
    <name type="scientific">Dyella japonica DSM 16301</name>
    <dbReference type="NCBI Taxonomy" id="1440762"/>
    <lineage>
        <taxon>Bacteria</taxon>
        <taxon>Pseudomonadati</taxon>
        <taxon>Pseudomonadota</taxon>
        <taxon>Gammaproteobacteria</taxon>
        <taxon>Lysobacterales</taxon>
        <taxon>Rhodanobacteraceae</taxon>
        <taxon>Dyella</taxon>
    </lineage>
</organism>
<dbReference type="InterPro" id="IPR005467">
    <property type="entry name" value="His_kinase_dom"/>
</dbReference>
<evidence type="ECO:0000256" key="1">
    <source>
        <dbReference type="ARBA" id="ARBA00000085"/>
    </source>
</evidence>
<evidence type="ECO:0000256" key="12">
    <source>
        <dbReference type="ARBA" id="ARBA00042313"/>
    </source>
</evidence>
<evidence type="ECO:0000313" key="15">
    <source>
        <dbReference type="EMBL" id="KLD63541.1"/>
    </source>
</evidence>
<dbReference type="InterPro" id="IPR000014">
    <property type="entry name" value="PAS"/>
</dbReference>
<evidence type="ECO:0000256" key="8">
    <source>
        <dbReference type="ARBA" id="ARBA00023012"/>
    </source>
</evidence>
<reference evidence="15 16" key="1">
    <citation type="journal article" date="2015" name="Antonie Van Leeuwenhoek">
        <title>A phylogenomic and molecular marker based taxonomic framework for the order Xanthomonadales: proposal to transfer the families Algiphilaceae and Solimonadaceae to the order Nevskiales ord. nov. and to create a new family within the order Xanthomonadales, the family Rhodanobacteraceae fam. nov., containing the genus Rhodanobacter and its closest relatives.</title>
        <authorList>
            <person name="Naushad S."/>
            <person name="Adeolu M."/>
            <person name="Wong S."/>
            <person name="Sohail M."/>
            <person name="Schellhorn H.E."/>
            <person name="Gupta R.S."/>
        </authorList>
    </citation>
    <scope>NUCLEOTIDE SEQUENCE [LARGE SCALE GENOMIC DNA]</scope>
    <source>
        <strain evidence="15 16">DSM 16301</strain>
    </source>
</reference>
<keyword evidence="7" id="KW-0067">ATP-binding</keyword>
<dbReference type="InterPro" id="IPR036097">
    <property type="entry name" value="HisK_dim/P_sf"/>
</dbReference>
<evidence type="ECO:0000256" key="4">
    <source>
        <dbReference type="ARBA" id="ARBA00022679"/>
    </source>
</evidence>
<evidence type="ECO:0000256" key="6">
    <source>
        <dbReference type="ARBA" id="ARBA00022777"/>
    </source>
</evidence>
<comment type="function">
    <text evidence="10">Member of the two-component regulatory system NtrB/NtrC, which controls expression of the nitrogen-regulated (ntr) genes in response to nitrogen limitation. Under conditions of nitrogen limitation, NtrB autophosphorylates and transfers the phosphoryl group to NtrC. In the presence of nitrogen, acts as a phosphatase that dephosphorylates and inactivates NtrC.</text>
</comment>
<dbReference type="PRINTS" id="PR00344">
    <property type="entry name" value="BCTRLSENSOR"/>
</dbReference>
<evidence type="ECO:0000256" key="3">
    <source>
        <dbReference type="ARBA" id="ARBA00022553"/>
    </source>
</evidence>
<gene>
    <name evidence="15" type="ORF">Y882_11265</name>
</gene>
<evidence type="ECO:0000256" key="2">
    <source>
        <dbReference type="ARBA" id="ARBA00012438"/>
    </source>
</evidence>
<evidence type="ECO:0000256" key="9">
    <source>
        <dbReference type="ARBA" id="ARBA00023231"/>
    </source>
</evidence>
<dbReference type="Gene3D" id="3.30.450.20">
    <property type="entry name" value="PAS domain"/>
    <property type="match status" value="1"/>
</dbReference>
<dbReference type="InterPro" id="IPR003594">
    <property type="entry name" value="HATPase_dom"/>
</dbReference>
<keyword evidence="4" id="KW-0808">Transferase</keyword>
<evidence type="ECO:0000256" key="7">
    <source>
        <dbReference type="ARBA" id="ARBA00022840"/>
    </source>
</evidence>
<name>A0A0G9H206_9GAMM</name>
<dbReference type="Pfam" id="PF02518">
    <property type="entry name" value="HATPase_c"/>
    <property type="match status" value="1"/>
</dbReference>
<keyword evidence="5" id="KW-0547">Nucleotide-binding</keyword>
<dbReference type="Proteomes" id="UP000035481">
    <property type="component" value="Unassembled WGS sequence"/>
</dbReference>
<evidence type="ECO:0000313" key="16">
    <source>
        <dbReference type="Proteomes" id="UP000035481"/>
    </source>
</evidence>
<evidence type="ECO:0000256" key="5">
    <source>
        <dbReference type="ARBA" id="ARBA00022741"/>
    </source>
</evidence>
<accession>A0A0G9H206</accession>
<keyword evidence="9" id="KW-0535">Nitrogen fixation</keyword>
<dbReference type="Gene3D" id="3.30.565.10">
    <property type="entry name" value="Histidine kinase-like ATPase, C-terminal domain"/>
    <property type="match status" value="1"/>
</dbReference>
<dbReference type="SMART" id="SM00388">
    <property type="entry name" value="HisKA"/>
    <property type="match status" value="1"/>
</dbReference>
<keyword evidence="3" id="KW-0597">Phosphoprotein</keyword>
<dbReference type="GO" id="GO:0000155">
    <property type="term" value="F:phosphorelay sensor kinase activity"/>
    <property type="evidence" value="ECO:0007669"/>
    <property type="project" value="InterPro"/>
</dbReference>
<dbReference type="AlphaFoldDB" id="A0A0G9H206"/>
<proteinExistence type="predicted"/>
<evidence type="ECO:0000256" key="13">
    <source>
        <dbReference type="ARBA" id="ARBA00043094"/>
    </source>
</evidence>
<protein>
    <recommendedName>
        <fullName evidence="11">Sensory histidine kinase/phosphatase NtrB</fullName>
        <ecNumber evidence="2">2.7.13.3</ecNumber>
    </recommendedName>
    <alternativeName>
        <fullName evidence="12">Nitrogen regulation protein NR(II)</fullName>
    </alternativeName>
    <alternativeName>
        <fullName evidence="13">Nitrogen regulator II</fullName>
    </alternativeName>
</protein>
<dbReference type="EC" id="2.7.13.3" evidence="2"/>
<dbReference type="PATRIC" id="fig|1440762.4.peg.1752"/>
<dbReference type="SUPFAM" id="SSF55874">
    <property type="entry name" value="ATPase domain of HSP90 chaperone/DNA topoisomerase II/histidine kinase"/>
    <property type="match status" value="1"/>
</dbReference>
<evidence type="ECO:0000259" key="14">
    <source>
        <dbReference type="PROSITE" id="PS50109"/>
    </source>
</evidence>
<sequence length="337" mass="36345">MNDTAARGWAEPLATGMALADERLRLLWVNPALAELLDIGPRSAVGQSLGVLLHRPEWMALASRALQEPSPHQLRGIDIPSARGEMARVDVSMQRLASGELLLEVHALAPPAPSATPLSATLRGFAHEVKNPLAGLRGAAQLLQRRVEDEQLRSLAGLVIAEADRLAALANRLLHHDGAAAQLGDVNIHVQLERLGDLLLAEAQPPTVRHDYDPSLPDIYGDADRLLQLLLNLARNAVEAGARTLLLRTRAEPSVRLGERMARMALRVDVVDDGPGVPEHLRDTLFEPLVSGRADGSGLGLALAREIAREHGGELRHVGRPGETTFSLYLPMGHAHD</sequence>